<evidence type="ECO:0000256" key="4">
    <source>
        <dbReference type="RuleBase" id="RU003744"/>
    </source>
</evidence>
<name>A0ABR6BPF4_9PSEU</name>
<dbReference type="SUPFAM" id="SSF53850">
    <property type="entry name" value="Periplasmic binding protein-like II"/>
    <property type="match status" value="1"/>
</dbReference>
<dbReference type="EMBL" id="JACJID010000004">
    <property type="protein sequence ID" value="MBA8928783.1"/>
    <property type="molecule type" value="Genomic_DNA"/>
</dbReference>
<evidence type="ECO:0000313" key="6">
    <source>
        <dbReference type="EMBL" id="MBA8928783.1"/>
    </source>
</evidence>
<evidence type="ECO:0000259" key="5">
    <source>
        <dbReference type="SMART" id="SM00062"/>
    </source>
</evidence>
<dbReference type="PROSITE" id="PS01039">
    <property type="entry name" value="SBP_BACTERIAL_3"/>
    <property type="match status" value="1"/>
</dbReference>
<sequence>MAALPPQDLFAKDFPMPRKAVVRLSGLLTALVLLTACGPTADGNSLAGKASSGKLTIGIGVDQPGLGFQDLNGGHSGFDIDVATYVAKELGVDASGITWAPTVISDRAKDLQEGKVDMVVEAFSITDDRKKQISFAGPYFVAGQDLLVRLTSTDITGPESLNNNKKLCSVAGSTSAQDVRDKFAQGAKLVEYVHFTECVTALFAGIVDAVTTDDLVLAGLAAQNPELLRVVGKPFTKEYYGIGLRKGDTVSQAKVDAALQKMMDSGAWKASLQRNFGSSGYRIPSPPQITER</sequence>
<keyword evidence="2" id="KW-0813">Transport</keyword>
<dbReference type="Proteomes" id="UP000517916">
    <property type="component" value="Unassembled WGS sequence"/>
</dbReference>
<dbReference type="CDD" id="cd13690">
    <property type="entry name" value="PBP2_GluB"/>
    <property type="match status" value="1"/>
</dbReference>
<dbReference type="PANTHER" id="PTHR30085">
    <property type="entry name" value="AMINO ACID ABC TRANSPORTER PERMEASE"/>
    <property type="match status" value="1"/>
</dbReference>
<dbReference type="SMART" id="SM00062">
    <property type="entry name" value="PBPb"/>
    <property type="match status" value="1"/>
</dbReference>
<evidence type="ECO:0000256" key="2">
    <source>
        <dbReference type="ARBA" id="ARBA00022448"/>
    </source>
</evidence>
<dbReference type="PANTHER" id="PTHR30085:SF6">
    <property type="entry name" value="ABC TRANSPORTER GLUTAMINE-BINDING PROTEIN GLNH"/>
    <property type="match status" value="1"/>
</dbReference>
<dbReference type="InterPro" id="IPR018313">
    <property type="entry name" value="SBP_3_CS"/>
</dbReference>
<evidence type="ECO:0000313" key="7">
    <source>
        <dbReference type="Proteomes" id="UP000517916"/>
    </source>
</evidence>
<feature type="domain" description="Solute-binding protein family 3/N-terminal" evidence="5">
    <location>
        <begin position="54"/>
        <end position="279"/>
    </location>
</feature>
<dbReference type="InterPro" id="IPR051455">
    <property type="entry name" value="Bact_solute-bind_prot3"/>
</dbReference>
<keyword evidence="3" id="KW-0732">Signal</keyword>
<organism evidence="6 7">
    <name type="scientific">Kutzneria viridogrisea</name>
    <dbReference type="NCBI Taxonomy" id="47990"/>
    <lineage>
        <taxon>Bacteria</taxon>
        <taxon>Bacillati</taxon>
        <taxon>Actinomycetota</taxon>
        <taxon>Actinomycetes</taxon>
        <taxon>Pseudonocardiales</taxon>
        <taxon>Pseudonocardiaceae</taxon>
        <taxon>Kutzneria</taxon>
    </lineage>
</organism>
<comment type="caution">
    <text evidence="6">The sequence shown here is derived from an EMBL/GenBank/DDBJ whole genome shotgun (WGS) entry which is preliminary data.</text>
</comment>
<comment type="similarity">
    <text evidence="1 4">Belongs to the bacterial solute-binding protein 3 family.</text>
</comment>
<dbReference type="Pfam" id="PF00497">
    <property type="entry name" value="SBP_bac_3"/>
    <property type="match status" value="1"/>
</dbReference>
<protein>
    <submittedName>
        <fullName evidence="6">Glutamate transport system substrate-binding protein</fullName>
    </submittedName>
</protein>
<proteinExistence type="inferred from homology"/>
<evidence type="ECO:0000256" key="1">
    <source>
        <dbReference type="ARBA" id="ARBA00010333"/>
    </source>
</evidence>
<reference evidence="6 7" key="1">
    <citation type="submission" date="2020-08" db="EMBL/GenBank/DDBJ databases">
        <title>Genomic Encyclopedia of Archaeal and Bacterial Type Strains, Phase II (KMG-II): from individual species to whole genera.</title>
        <authorList>
            <person name="Goeker M."/>
        </authorList>
    </citation>
    <scope>NUCLEOTIDE SEQUENCE [LARGE SCALE GENOMIC DNA]</scope>
    <source>
        <strain evidence="6 7">DSM 43850</strain>
    </source>
</reference>
<evidence type="ECO:0000256" key="3">
    <source>
        <dbReference type="ARBA" id="ARBA00022729"/>
    </source>
</evidence>
<dbReference type="RefSeq" id="WP_236650246.1">
    <property type="nucleotide sequence ID" value="NZ_BAAABQ010000047.1"/>
</dbReference>
<gene>
    <name evidence="6" type="ORF">BC739_006000</name>
</gene>
<accession>A0ABR6BPF4</accession>
<keyword evidence="7" id="KW-1185">Reference proteome</keyword>
<dbReference type="InterPro" id="IPR001638">
    <property type="entry name" value="Solute-binding_3/MltF_N"/>
</dbReference>
<dbReference type="Gene3D" id="3.40.190.10">
    <property type="entry name" value="Periplasmic binding protein-like II"/>
    <property type="match status" value="2"/>
</dbReference>